<name>A0A0F9BRQ5_9ZZZZ</name>
<dbReference type="EMBL" id="LAZR01036538">
    <property type="protein sequence ID" value="KKL24584.1"/>
    <property type="molecule type" value="Genomic_DNA"/>
</dbReference>
<dbReference type="AlphaFoldDB" id="A0A0F9BRQ5"/>
<reference evidence="1" key="1">
    <citation type="journal article" date="2015" name="Nature">
        <title>Complex archaea that bridge the gap between prokaryotes and eukaryotes.</title>
        <authorList>
            <person name="Spang A."/>
            <person name="Saw J.H."/>
            <person name="Jorgensen S.L."/>
            <person name="Zaremba-Niedzwiedzka K."/>
            <person name="Martijn J."/>
            <person name="Lind A.E."/>
            <person name="van Eijk R."/>
            <person name="Schleper C."/>
            <person name="Guy L."/>
            <person name="Ettema T.J."/>
        </authorList>
    </citation>
    <scope>NUCLEOTIDE SEQUENCE</scope>
</reference>
<organism evidence="1">
    <name type="scientific">marine sediment metagenome</name>
    <dbReference type="NCBI Taxonomy" id="412755"/>
    <lineage>
        <taxon>unclassified sequences</taxon>
        <taxon>metagenomes</taxon>
        <taxon>ecological metagenomes</taxon>
    </lineage>
</organism>
<evidence type="ECO:0000313" key="1">
    <source>
        <dbReference type="EMBL" id="KKL24584.1"/>
    </source>
</evidence>
<accession>A0A0F9BRQ5</accession>
<gene>
    <name evidence="1" type="ORF">LCGC14_2413880</name>
</gene>
<protein>
    <submittedName>
        <fullName evidence="1">Uncharacterized protein</fullName>
    </submittedName>
</protein>
<proteinExistence type="predicted"/>
<sequence>MNDKENIERYCSYCKKQTFHEIRKSDFFCIDCGSTDINIQGFHMDLM</sequence>
<comment type="caution">
    <text evidence="1">The sequence shown here is derived from an EMBL/GenBank/DDBJ whole genome shotgun (WGS) entry which is preliminary data.</text>
</comment>